<dbReference type="OrthoDB" id="9800276at2"/>
<dbReference type="RefSeq" id="WP_007172962.1">
    <property type="nucleotide sequence ID" value="NZ_GG704780.1"/>
</dbReference>
<dbReference type="HOGENOM" id="CLU_055604_0_1_10"/>
<keyword evidence="1" id="KW-0472">Membrane</keyword>
<gene>
    <name evidence="2" type="ORF">HMPREF0645_0848</name>
</gene>
<evidence type="ECO:0008006" key="4">
    <source>
        <dbReference type="Google" id="ProtNLM"/>
    </source>
</evidence>
<feature type="transmembrane region" description="Helical" evidence="1">
    <location>
        <begin position="326"/>
        <end position="345"/>
    </location>
</feature>
<feature type="transmembrane region" description="Helical" evidence="1">
    <location>
        <begin position="296"/>
        <end position="320"/>
    </location>
</feature>
<dbReference type="Gene3D" id="3.90.550.10">
    <property type="entry name" value="Spore Coat Polysaccharide Biosynthesis Protein SpsA, Chain A"/>
    <property type="match status" value="1"/>
</dbReference>
<keyword evidence="1" id="KW-1133">Transmembrane helix</keyword>
<keyword evidence="3" id="KW-1185">Reference proteome</keyword>
<dbReference type="AlphaFoldDB" id="D1PV63"/>
<keyword evidence="1" id="KW-0812">Transmembrane</keyword>
<protein>
    <recommendedName>
        <fullName evidence="4">Glycosyltransferase 2-like domain-containing protein</fullName>
    </recommendedName>
</protein>
<dbReference type="eggNOG" id="COG1215">
    <property type="taxonomic scope" value="Bacteria"/>
</dbReference>
<evidence type="ECO:0000313" key="3">
    <source>
        <dbReference type="Proteomes" id="UP000003160"/>
    </source>
</evidence>
<dbReference type="Proteomes" id="UP000003160">
    <property type="component" value="Unassembled WGS sequence"/>
</dbReference>
<evidence type="ECO:0000256" key="1">
    <source>
        <dbReference type="SAM" id="Phobius"/>
    </source>
</evidence>
<dbReference type="EMBL" id="ACKS01000034">
    <property type="protein sequence ID" value="EFA44783.1"/>
    <property type="molecule type" value="Genomic_DNA"/>
</dbReference>
<sequence>MNTLILDHLTLTASLVLVLLGILTPMLNPFFRFRKKQQYSQESLEEPAVQPSVSLILTPYDDADKLEKNLPYFLQQNFSSHYQVVIVIEQGDHQAEDIINRTLNATDLSESHAEVYVTCIPKTSRYVSKKKLAITLGIKAAKYDWVLVTESSCRPASPQWLSLMARHCNGDNNLVIGYGRYDDSTPSFRRFERLHTSCYLMHEYTQGVAYRMNSYNLLMRKNEFMDQGGFLGNLHLVRGEYDFLVNKYAPKGTTAIETDEDAWLIEDQPSNKKWLNKHLYYMESRKFLERGAKHRLLFNVDQTAMHLTYLLLLASIIYAILTHNWFLLGTSAGALLCNLAFRLILCRRVLNDFDEQISAVKALFYEMSLIWRNAGYMMRYRFADKYDFTTHKL</sequence>
<reference evidence="2 3" key="1">
    <citation type="submission" date="2009-10" db="EMBL/GenBank/DDBJ databases">
        <authorList>
            <person name="Qin X."/>
            <person name="Bachman B."/>
            <person name="Battles P."/>
            <person name="Bell A."/>
            <person name="Bess C."/>
            <person name="Bickham C."/>
            <person name="Chaboub L."/>
            <person name="Chen D."/>
            <person name="Coyle M."/>
            <person name="Deiros D.R."/>
            <person name="Dinh H."/>
            <person name="Forbes L."/>
            <person name="Fowler G."/>
            <person name="Francisco L."/>
            <person name="Fu Q."/>
            <person name="Gubbala S."/>
            <person name="Hale W."/>
            <person name="Han Y."/>
            <person name="Hemphill L."/>
            <person name="Highlander S.K."/>
            <person name="Hirani K."/>
            <person name="Hogues M."/>
            <person name="Jackson L."/>
            <person name="Jakkamsetti A."/>
            <person name="Javaid M."/>
            <person name="Jiang H."/>
            <person name="Korchina V."/>
            <person name="Kovar C."/>
            <person name="Lara F."/>
            <person name="Lee S."/>
            <person name="Mata R."/>
            <person name="Mathew T."/>
            <person name="Moen C."/>
            <person name="Morales K."/>
            <person name="Munidasa M."/>
            <person name="Nazareth L."/>
            <person name="Ngo R."/>
            <person name="Nguyen L."/>
            <person name="Okwuonu G."/>
            <person name="Ongeri F."/>
            <person name="Patil S."/>
            <person name="Petrosino J."/>
            <person name="Pham C."/>
            <person name="Pham P."/>
            <person name="Pu L.-L."/>
            <person name="Puazo M."/>
            <person name="Raj R."/>
            <person name="Reid J."/>
            <person name="Rouhana J."/>
            <person name="Saada N."/>
            <person name="Shang Y."/>
            <person name="Simmons D."/>
            <person name="Thornton R."/>
            <person name="Warren J."/>
            <person name="Weissenberger G."/>
            <person name="Zhang J."/>
            <person name="Zhang L."/>
            <person name="Zhou C."/>
            <person name="Zhu D."/>
            <person name="Muzny D."/>
            <person name="Worley K."/>
            <person name="Gibbs R."/>
        </authorList>
    </citation>
    <scope>NUCLEOTIDE SEQUENCE [LARGE SCALE GENOMIC DNA]</scope>
    <source>
        <strain evidence="2 3">DSM 17361</strain>
    </source>
</reference>
<proteinExistence type="predicted"/>
<name>D1PV63_9BACT</name>
<feature type="transmembrane region" description="Helical" evidence="1">
    <location>
        <begin position="12"/>
        <end position="31"/>
    </location>
</feature>
<evidence type="ECO:0000313" key="2">
    <source>
        <dbReference type="EMBL" id="EFA44783.1"/>
    </source>
</evidence>
<dbReference type="InterPro" id="IPR029044">
    <property type="entry name" value="Nucleotide-diphossugar_trans"/>
</dbReference>
<comment type="caution">
    <text evidence="2">The sequence shown here is derived from an EMBL/GenBank/DDBJ whole genome shotgun (WGS) entry which is preliminary data.</text>
</comment>
<organism evidence="2 3">
    <name type="scientific">Hallella bergensis DSM 17361</name>
    <dbReference type="NCBI Taxonomy" id="585502"/>
    <lineage>
        <taxon>Bacteria</taxon>
        <taxon>Pseudomonadati</taxon>
        <taxon>Bacteroidota</taxon>
        <taxon>Bacteroidia</taxon>
        <taxon>Bacteroidales</taxon>
        <taxon>Prevotellaceae</taxon>
        <taxon>Hallella</taxon>
    </lineage>
</organism>
<accession>D1PV63</accession>
<dbReference type="SUPFAM" id="SSF53448">
    <property type="entry name" value="Nucleotide-diphospho-sugar transferases"/>
    <property type="match status" value="1"/>
</dbReference>